<proteinExistence type="predicted"/>
<comment type="caution">
    <text evidence="2">The sequence shown here is derived from an EMBL/GenBank/DDBJ whole genome shotgun (WGS) entry which is preliminary data.</text>
</comment>
<organism evidence="2 3">
    <name type="scientific">Haloferula sargassicola</name>
    <dbReference type="NCBI Taxonomy" id="490096"/>
    <lineage>
        <taxon>Bacteria</taxon>
        <taxon>Pseudomonadati</taxon>
        <taxon>Verrucomicrobiota</taxon>
        <taxon>Verrucomicrobiia</taxon>
        <taxon>Verrucomicrobiales</taxon>
        <taxon>Verrucomicrobiaceae</taxon>
        <taxon>Haloferula</taxon>
    </lineage>
</organism>
<feature type="region of interest" description="Disordered" evidence="1">
    <location>
        <begin position="1"/>
        <end position="30"/>
    </location>
</feature>
<dbReference type="Proteomes" id="UP001476282">
    <property type="component" value="Unassembled WGS sequence"/>
</dbReference>
<evidence type="ECO:0000313" key="3">
    <source>
        <dbReference type="Proteomes" id="UP001476282"/>
    </source>
</evidence>
<accession>A0ABP9UPK8</accession>
<name>A0ABP9UPK8_9BACT</name>
<sequence>MENRKTSDVTTSERISAAPESDGLPDLTDPSSWLSSGVPVKADIRSLLELLSKDGADLNLDGPNGGYLRSLFFWCDSESFEEAMAIFKQTTATPEGRTLYLDQLYARAFSCDPPLTVRGAIQVTRQTFGSGSIARNAFWSLFAHAPITNDTFVSVRDLPYDDEKKAALAGLSRALSGKEDLSELNALHFTELSDEENQAVMRALADWTITSSYIGRSNQEAVETCLGSVLPEAEIPKYLGAIAERDPDLAWTLLTSDSPPISGDDLSSLERDCISSLAAKKGPAALDLVREMHSTQSPALFKSAMDSSLRADSIGSADWYERNQAKLPSGSKDALVSSIVEFNLAQGAEEEALEWISRVEDADLRARLESEAAPK</sequence>
<reference evidence="2 3" key="1">
    <citation type="submission" date="2024-02" db="EMBL/GenBank/DDBJ databases">
        <title>Haloferula sargassicola NBRC 104335.</title>
        <authorList>
            <person name="Ichikawa N."/>
            <person name="Katano-Makiyama Y."/>
            <person name="Hidaka K."/>
        </authorList>
    </citation>
    <scope>NUCLEOTIDE SEQUENCE [LARGE SCALE GENOMIC DNA]</scope>
    <source>
        <strain evidence="2 3">NBRC 104335</strain>
    </source>
</reference>
<protein>
    <submittedName>
        <fullName evidence="2">Uncharacterized protein</fullName>
    </submittedName>
</protein>
<keyword evidence="3" id="KW-1185">Reference proteome</keyword>
<evidence type="ECO:0000313" key="2">
    <source>
        <dbReference type="EMBL" id="GAA5483491.1"/>
    </source>
</evidence>
<evidence type="ECO:0000256" key="1">
    <source>
        <dbReference type="SAM" id="MobiDB-lite"/>
    </source>
</evidence>
<dbReference type="EMBL" id="BAABRI010000015">
    <property type="protein sequence ID" value="GAA5483491.1"/>
    <property type="molecule type" value="Genomic_DNA"/>
</dbReference>
<gene>
    <name evidence="2" type="ORF">Hsar01_02724</name>
</gene>